<accession>A0ABZ0HH68</accession>
<dbReference type="SUPFAM" id="SSF52540">
    <property type="entry name" value="P-loop containing nucleoside triphosphate hydrolases"/>
    <property type="match status" value="1"/>
</dbReference>
<gene>
    <name evidence="1" type="ORF">R1T40_03250</name>
</gene>
<dbReference type="Proteomes" id="UP001302666">
    <property type="component" value="Chromosome"/>
</dbReference>
<dbReference type="InterPro" id="IPR027417">
    <property type="entry name" value="P-loop_NTPase"/>
</dbReference>
<evidence type="ECO:0000313" key="2">
    <source>
        <dbReference type="Proteomes" id="UP001302666"/>
    </source>
</evidence>
<dbReference type="RefSeq" id="WP_317385843.1">
    <property type="nucleotide sequence ID" value="NZ_CP136704.1"/>
</dbReference>
<organism evidence="1 2">
    <name type="scientific">Tritonibacter scottomollicae</name>
    <name type="common">Epibacterium scottomollicae</name>
    <dbReference type="NCBI Taxonomy" id="483013"/>
    <lineage>
        <taxon>Bacteria</taxon>
        <taxon>Pseudomonadati</taxon>
        <taxon>Pseudomonadota</taxon>
        <taxon>Alphaproteobacteria</taxon>
        <taxon>Rhodobacterales</taxon>
        <taxon>Paracoccaceae</taxon>
        <taxon>Tritonibacter</taxon>
    </lineage>
</organism>
<name>A0ABZ0HH68_TRISK</name>
<keyword evidence="2" id="KW-1185">Reference proteome</keyword>
<evidence type="ECO:0008006" key="3">
    <source>
        <dbReference type="Google" id="ProtNLM"/>
    </source>
</evidence>
<sequence length="1294" mass="145311">MIFEVDANQIERLDANQVVELLRRLVHAELLTYGIPLRSGSVPAQISIADGGEDGRVEWSGGPNQTDWLPSRYSVFQSKRGATSPSGLRKETWTKASQKSEDERILNEALVQAIERSGAYIVVTATAVVGTKRTDRINAIRDGIKEAGHDPSRLTSIDIYDCNKLAAWTNTHPSVALWLNAMLRDVHLNGFQTHEDWSKSPEISEIPYQISKQPRYLAQGSEIRLWKNDDPSVGEEKDLQGIRELIFKFLGDKGNALRVFGPSGFGKTRFVYELINAGREPDDALDANQVVYCNYDDVGDRLLNLAREMADSGSRAILIVDDCPNPIHTRLSEIAHRQGAKCNVITIGIESKAQSMRKNLVVKLTPASDEHIVDIACAVHEQAKGRNATLVRDLAQGFPRMAVFAARALEDKDFELGSVEALISRIVWGERGEDASALESLQFLSLFTLVGVEGDVGGELEEIAKFAGRNSQAIFGDLASFAETGVILRQGDYAAVQPLPLAMRLANMWLESKQSGTLAAFFRTLSEDMKLRMVGRLRWVSWSERVREFAQALIVEALPDLASLDTEFGSKLLDRFVHLAPDATMEHLERLLDGKSIDELKSLEAGRRHIVWALDKLVFRHQTFIPAARLLLRLGAAENEDWSNNATGQFKGLYQLQLSGTEASPREKLVVLDEGLSHEDQRVQEICLSALDRMLESGHFSRSGGSENIGADEALDDWHPKTYGEIWDYYREALQRLELIALGDQQEHARTALNSIGSHLRGLFHIQPMLSEVQGMIARLLERYPHWTKPLMGVNQWLYFDREDAPEDYQTTLRAYYDDLLPKTDLELLPVYSSGWAIDIHDPDVSYSRDGDNDFNYCANKVDEIVARSPADSEYFLPVLEAFASGNFHSAWITVDKIAAHVDDPHALLEYLKSSKPLHGDAAKFASLVSSVIGGARQKNRDIALECLNDALDVEALVPHAVNLIAAAGLDDTLMKRVIELLNEGKVEPRSTDAIAFSDTLQGIDTSLTIELLNVMNEGGSTGAWASIDFIGRMFYKNSLNREPFVEVVKEVVTNLALFERVNYSNMDWYHWHDIVGKLLDGGFSEQAFIEELLEFILSVTEVEEYNVQLSFDDYAQKILRKLISLDPERVWQKFHERLDNADSMREHRLNGLFEAGIGKPASAGVLNDVPIEISIAWMLENKKERLPFMLEWIELFSGEEDSGEWSAKFLDFTNEHIDDTDALDAVTSRMTSGTWWGSYANKLEDERERLVKLKEASSNPLVQRWVDKTVARFDQAIVVERRRGANRDADFKK</sequence>
<protein>
    <recommendedName>
        <fullName evidence="3">Restriction endonuclease</fullName>
    </recommendedName>
</protein>
<proteinExistence type="predicted"/>
<evidence type="ECO:0000313" key="1">
    <source>
        <dbReference type="EMBL" id="WOI33777.1"/>
    </source>
</evidence>
<reference evidence="1 2" key="1">
    <citation type="submission" date="2023-10" db="EMBL/GenBank/DDBJ databases">
        <title>Eight complete genome sequences of bacteria isolated from laboratory stock of Giant Kelp gametophytes.</title>
        <authorList>
            <person name="Tolentino B."/>
            <person name="Nuzhdin S."/>
        </authorList>
    </citation>
    <scope>NUCLEOTIDE SEQUENCE [LARGE SCALE GENOMIC DNA]</scope>
    <source>
        <strain evidence="1 2">LC.270.F.C4</strain>
    </source>
</reference>
<dbReference type="EMBL" id="CP136704">
    <property type="protein sequence ID" value="WOI33777.1"/>
    <property type="molecule type" value="Genomic_DNA"/>
</dbReference>